<evidence type="ECO:0000313" key="2">
    <source>
        <dbReference type="EMBL" id="SHF29354.1"/>
    </source>
</evidence>
<gene>
    <name evidence="2" type="ORF">SAMN05444362_10544</name>
</gene>
<proteinExistence type="predicted"/>
<organism evidence="2 3">
    <name type="scientific">Dysgonomonas macrotermitis</name>
    <dbReference type="NCBI Taxonomy" id="1346286"/>
    <lineage>
        <taxon>Bacteria</taxon>
        <taxon>Pseudomonadati</taxon>
        <taxon>Bacteroidota</taxon>
        <taxon>Bacteroidia</taxon>
        <taxon>Bacteroidales</taxon>
        <taxon>Dysgonomonadaceae</taxon>
        <taxon>Dysgonomonas</taxon>
    </lineage>
</organism>
<dbReference type="InterPro" id="IPR056906">
    <property type="entry name" value="ORF2/G2P_dom"/>
</dbReference>
<dbReference type="Proteomes" id="UP000184480">
    <property type="component" value="Unassembled WGS sequence"/>
</dbReference>
<keyword evidence="3" id="KW-1185">Reference proteome</keyword>
<dbReference type="RefSeq" id="WP_139262035.1">
    <property type="nucleotide sequence ID" value="NZ_BBXL01000042.1"/>
</dbReference>
<accession>A0A1M5AGT8</accession>
<evidence type="ECO:0000313" key="3">
    <source>
        <dbReference type="Proteomes" id="UP000184480"/>
    </source>
</evidence>
<reference evidence="3" key="1">
    <citation type="submission" date="2016-11" db="EMBL/GenBank/DDBJ databases">
        <authorList>
            <person name="Varghese N."/>
            <person name="Submissions S."/>
        </authorList>
    </citation>
    <scope>NUCLEOTIDE SEQUENCE [LARGE SCALE GENOMIC DNA]</scope>
    <source>
        <strain evidence="3">DSM 27370</strain>
    </source>
</reference>
<protein>
    <recommendedName>
        <fullName evidence="1">Replication-associated protein ORF2/G2P domain-containing protein</fullName>
    </recommendedName>
</protein>
<feature type="domain" description="Replication-associated protein ORF2/G2P" evidence="1">
    <location>
        <begin position="89"/>
        <end position="173"/>
    </location>
</feature>
<dbReference type="Pfam" id="PF23343">
    <property type="entry name" value="REP_ORF2-G2P"/>
    <property type="match status" value="1"/>
</dbReference>
<dbReference type="STRING" id="1346286.SAMN05444362_10544"/>
<evidence type="ECO:0000259" key="1">
    <source>
        <dbReference type="Pfam" id="PF23343"/>
    </source>
</evidence>
<dbReference type="EMBL" id="FQUC01000005">
    <property type="protein sequence ID" value="SHF29354.1"/>
    <property type="molecule type" value="Genomic_DNA"/>
</dbReference>
<sequence length="306" mass="36555">MENKKNGGIIPAVPDERVLMVPAPCGKCIECMKKKAREWSIRLQEENKAHTVALFVTLSFSEDSLRELDRKWQERAKKMHFKQKLNKIDENEIATIAVRLFLERYRKKYKKSLRHWLVTELGSNNTERIHLHGIIYCVTGDTIEKYWQYGNVWIGDYVNQKTINYIVKYMYKNDGKHKGYVPKVLCSPGIGSLYTRSVNYQNMVINKSKIKDQKYRFTNGQYAPLPTYYKNKLYDEDERQELWIDKLDQEVRYIMGERISIKGNDERDYYASLSYYQQMNNQLGYGDRTKEWSLKNYKEQRKKLQK</sequence>
<dbReference type="AlphaFoldDB" id="A0A1M5AGT8"/>
<name>A0A1M5AGT8_9BACT</name>